<dbReference type="EMBL" id="MN738919">
    <property type="protein sequence ID" value="QHT31415.1"/>
    <property type="molecule type" value="Genomic_DNA"/>
</dbReference>
<dbReference type="AlphaFoldDB" id="A0A6C0EVX3"/>
<organism evidence="1">
    <name type="scientific">viral metagenome</name>
    <dbReference type="NCBI Taxonomy" id="1070528"/>
    <lineage>
        <taxon>unclassified sequences</taxon>
        <taxon>metagenomes</taxon>
        <taxon>organismal metagenomes</taxon>
    </lineage>
</organism>
<name>A0A6C0EVX3_9ZZZZ</name>
<reference evidence="1" key="1">
    <citation type="journal article" date="2020" name="Nature">
        <title>Giant virus diversity and host interactions through global metagenomics.</title>
        <authorList>
            <person name="Schulz F."/>
            <person name="Roux S."/>
            <person name="Paez-Espino D."/>
            <person name="Jungbluth S."/>
            <person name="Walsh D.A."/>
            <person name="Denef V.J."/>
            <person name="McMahon K.D."/>
            <person name="Konstantinidis K.T."/>
            <person name="Eloe-Fadrosh E.A."/>
            <person name="Kyrpides N.C."/>
            <person name="Woyke T."/>
        </authorList>
    </citation>
    <scope>NUCLEOTIDE SEQUENCE</scope>
    <source>
        <strain evidence="1">GVMAG-M-3300009155-2</strain>
    </source>
</reference>
<accession>A0A6C0EVX3</accession>
<protein>
    <submittedName>
        <fullName evidence="1">Uncharacterized protein</fullName>
    </submittedName>
</protein>
<sequence length="55" mass="6721">MLFRTVTGELIEINRYNFKNDTLYYEKIVEIKKDFTKIDFTKLDKTLNNKDRKQS</sequence>
<evidence type="ECO:0000313" key="1">
    <source>
        <dbReference type="EMBL" id="QHT31415.1"/>
    </source>
</evidence>
<proteinExistence type="predicted"/>